<dbReference type="InterPro" id="IPR016032">
    <property type="entry name" value="Sig_transdc_resp-reg_C-effctor"/>
</dbReference>
<evidence type="ECO:0000313" key="5">
    <source>
        <dbReference type="Proteomes" id="UP000319722"/>
    </source>
</evidence>
<dbReference type="Gene3D" id="1.10.10.10">
    <property type="entry name" value="Winged helix-like DNA-binding domain superfamily/Winged helix DNA-binding domain"/>
    <property type="match status" value="2"/>
</dbReference>
<dbReference type="SMART" id="SM00862">
    <property type="entry name" value="Trans_reg_C"/>
    <property type="match status" value="1"/>
</dbReference>
<dbReference type="InterPro" id="IPR011990">
    <property type="entry name" value="TPR-like_helical_dom_sf"/>
</dbReference>
<sequence length="956" mass="103653">MYDITARLISSEAHAGAAQGPGEVRWRFGAFILWEAQRRLERLGQSVRLGSRSFELLLQLLRRVGEVVGKDELLATVWAGVVVEESSVRVHISALRKALGEPQDGDNCKEWISNIPLRGYRFNGTVFREQVGMPTEDRPLALALPAPSFAKLPERLTRLVGRDADMERVLAALATCRLVTIVGTGGIGKTRAAIRAAEYHAERTAMQLAFADLSPLVSPAHVASTVARSLGAPADTTDTTQAILQRLADRDVLLLIDNCEHMLDALALLVTDLLAALPGLRILATSREAIRIEGEHVERLAPLAVPGADCANLAEAMASPAVELMVERAKAVGARAFEDSDGPLLAAIARQVDGVPLAIELVAARLGVQPVGDLAFRLNDHMRLYSAGSRAAVPRHSTLAAALDWSIALLDDAELRLFRRLSVFRGRFDVESALSVTQADMDPEVAFDALISLANKSLVSFDNSDAIAPYRLLETTRSYAAARLAQTDEGPALRRRHAHFMRELMGTAATDSGELTVQAWNARYAHRLDDVRSALDACLAQSDDWETGAALTIASAPLWFHVSQVEEYRDRVIAALACLAQQPGTDTDTEAWLQIALGNALWHTRGPVPEMAAAYDRALAVAISAGSVVLELQARWGICVLHAIRGEYAAALHHSQVLFEFAQSTADPAALNLAYRMTALASHFCGDFSAASAGAQAAILVGGSVRQTPVNLFQVDAAVASNALLARTLWLQGDAAKAMATATRAVALAEAGGNALSLCFALFGTCPVALWSGELELARKWVRMLLDEAQRRGLVYWHQWAHCYALGLQARTADDPGRHIRQVAQQLDDFDAPRKEMLVTFCADWIDDETIARASAGHGQWSAAETWRAAGRRCEQRGLDDEAKAFYRRAIDTARQQGALGWEFRAAVSTARLWARLGKAKDAIELLDEVCGRAAPRGEHPGFAQARALRNEISRN</sequence>
<accession>A0A561B3Z4</accession>
<dbReference type="SUPFAM" id="SSF46894">
    <property type="entry name" value="C-terminal effector domain of the bipartite response regulators"/>
    <property type="match status" value="1"/>
</dbReference>
<dbReference type="GO" id="GO:0000160">
    <property type="term" value="P:phosphorelay signal transduction system"/>
    <property type="evidence" value="ECO:0007669"/>
    <property type="project" value="InterPro"/>
</dbReference>
<protein>
    <submittedName>
        <fullName evidence="4">Putative ATPase</fullName>
    </submittedName>
</protein>
<evidence type="ECO:0000256" key="1">
    <source>
        <dbReference type="ARBA" id="ARBA00023125"/>
    </source>
</evidence>
<dbReference type="Proteomes" id="UP000319722">
    <property type="component" value="Unassembled WGS sequence"/>
</dbReference>
<dbReference type="OrthoDB" id="9811542at2"/>
<feature type="domain" description="OmpR/PhoB-type" evidence="3">
    <location>
        <begin position="23"/>
        <end position="124"/>
    </location>
</feature>
<dbReference type="InterPro" id="IPR036388">
    <property type="entry name" value="WH-like_DNA-bd_sf"/>
</dbReference>
<evidence type="ECO:0000256" key="2">
    <source>
        <dbReference type="PROSITE-ProRule" id="PRU01091"/>
    </source>
</evidence>
<dbReference type="InterPro" id="IPR049945">
    <property type="entry name" value="AAA_22"/>
</dbReference>
<dbReference type="EMBL" id="VIVL01000021">
    <property type="protein sequence ID" value="TWD73598.1"/>
    <property type="molecule type" value="Genomic_DNA"/>
</dbReference>
<dbReference type="InterPro" id="IPR001867">
    <property type="entry name" value="OmpR/PhoB-type_DNA-bd"/>
</dbReference>
<proteinExistence type="predicted"/>
<evidence type="ECO:0000313" key="4">
    <source>
        <dbReference type="EMBL" id="TWD73598.1"/>
    </source>
</evidence>
<dbReference type="Pfam" id="PF13401">
    <property type="entry name" value="AAA_22"/>
    <property type="match status" value="1"/>
</dbReference>
<dbReference type="PANTHER" id="PTHR47691:SF3">
    <property type="entry name" value="HTH-TYPE TRANSCRIPTIONAL REGULATOR RV0890C-RELATED"/>
    <property type="match status" value="1"/>
</dbReference>
<dbReference type="GO" id="GO:0003677">
    <property type="term" value="F:DNA binding"/>
    <property type="evidence" value="ECO:0007669"/>
    <property type="project" value="UniProtKB-UniRule"/>
</dbReference>
<dbReference type="PANTHER" id="PTHR47691">
    <property type="entry name" value="REGULATOR-RELATED"/>
    <property type="match status" value="1"/>
</dbReference>
<organism evidence="4 5">
    <name type="scientific">Variovorax beijingensis</name>
    <dbReference type="NCBI Taxonomy" id="2496117"/>
    <lineage>
        <taxon>Bacteria</taxon>
        <taxon>Pseudomonadati</taxon>
        <taxon>Pseudomonadota</taxon>
        <taxon>Betaproteobacteria</taxon>
        <taxon>Burkholderiales</taxon>
        <taxon>Comamonadaceae</taxon>
        <taxon>Variovorax</taxon>
    </lineage>
</organism>
<dbReference type="Gene3D" id="3.40.50.300">
    <property type="entry name" value="P-loop containing nucleotide triphosphate hydrolases"/>
    <property type="match status" value="1"/>
</dbReference>
<dbReference type="SUPFAM" id="SSF48452">
    <property type="entry name" value="TPR-like"/>
    <property type="match status" value="1"/>
</dbReference>
<dbReference type="Pfam" id="PF00486">
    <property type="entry name" value="Trans_reg_C"/>
    <property type="match status" value="1"/>
</dbReference>
<evidence type="ECO:0000259" key="3">
    <source>
        <dbReference type="PROSITE" id="PS51755"/>
    </source>
</evidence>
<dbReference type="RefSeq" id="WP_145747611.1">
    <property type="nucleotide sequence ID" value="NZ_VIVL01000021.1"/>
</dbReference>
<dbReference type="InterPro" id="IPR027417">
    <property type="entry name" value="P-loop_NTPase"/>
</dbReference>
<reference evidence="4 5" key="1">
    <citation type="submission" date="2019-06" db="EMBL/GenBank/DDBJ databases">
        <title>Sorghum-associated microbial communities from plants grown in Nebraska, USA.</title>
        <authorList>
            <person name="Schachtman D."/>
        </authorList>
    </citation>
    <scope>NUCLEOTIDE SEQUENCE [LARGE SCALE GENOMIC DNA]</scope>
    <source>
        <strain evidence="4 5">T529</strain>
    </source>
</reference>
<dbReference type="PROSITE" id="PS51755">
    <property type="entry name" value="OMPR_PHOB"/>
    <property type="match status" value="1"/>
</dbReference>
<keyword evidence="1 2" id="KW-0238">DNA-binding</keyword>
<dbReference type="InterPro" id="IPR058852">
    <property type="entry name" value="HTH_77"/>
</dbReference>
<dbReference type="Pfam" id="PF25872">
    <property type="entry name" value="HTH_77"/>
    <property type="match status" value="1"/>
</dbReference>
<feature type="DNA-binding region" description="OmpR/PhoB-type" evidence="2">
    <location>
        <begin position="23"/>
        <end position="124"/>
    </location>
</feature>
<dbReference type="CDD" id="cd00383">
    <property type="entry name" value="trans_reg_C"/>
    <property type="match status" value="1"/>
</dbReference>
<comment type="caution">
    <text evidence="4">The sequence shown here is derived from an EMBL/GenBank/DDBJ whole genome shotgun (WGS) entry which is preliminary data.</text>
</comment>
<dbReference type="SUPFAM" id="SSF52540">
    <property type="entry name" value="P-loop containing nucleoside triphosphate hydrolases"/>
    <property type="match status" value="1"/>
</dbReference>
<dbReference type="GO" id="GO:0016887">
    <property type="term" value="F:ATP hydrolysis activity"/>
    <property type="evidence" value="ECO:0007669"/>
    <property type="project" value="InterPro"/>
</dbReference>
<dbReference type="PRINTS" id="PR00364">
    <property type="entry name" value="DISEASERSIST"/>
</dbReference>
<dbReference type="GO" id="GO:0006355">
    <property type="term" value="P:regulation of DNA-templated transcription"/>
    <property type="evidence" value="ECO:0007669"/>
    <property type="project" value="InterPro"/>
</dbReference>
<dbReference type="Gene3D" id="1.25.40.10">
    <property type="entry name" value="Tetratricopeptide repeat domain"/>
    <property type="match status" value="2"/>
</dbReference>
<gene>
    <name evidence="4" type="ORF">FB547_12121</name>
</gene>
<dbReference type="AlphaFoldDB" id="A0A561B3Z4"/>
<name>A0A561B3Z4_9BURK</name>